<dbReference type="AlphaFoldDB" id="A0A6M0RZC8"/>
<evidence type="ECO:0000313" key="2">
    <source>
        <dbReference type="EMBL" id="NEZ61300.1"/>
    </source>
</evidence>
<protein>
    <recommendedName>
        <fullName evidence="4">SPOR domain-containing protein</fullName>
    </recommendedName>
</protein>
<organism evidence="2 3">
    <name type="scientific">Adonisia turfae CCMR0082</name>
    <dbReference type="NCBI Taxonomy" id="2304604"/>
    <lineage>
        <taxon>Bacteria</taxon>
        <taxon>Bacillati</taxon>
        <taxon>Cyanobacteriota</taxon>
        <taxon>Adonisia</taxon>
        <taxon>Adonisia turfae</taxon>
    </lineage>
</organism>
<keyword evidence="1" id="KW-0732">Signal</keyword>
<proteinExistence type="predicted"/>
<sequence>MFLSFGDTGLNSFQKFMCCLATASTFMMLSVGGVSAQSEDCDFLVSPQEFNTFENDDRIVIGHVTSRPYIVLLTHDLEESLPTIRACIPDAFLTSSRLGSYVHVASFDNYRDAKELVDSIDESLSLDVRVIHRARLGR</sequence>
<evidence type="ECO:0000313" key="3">
    <source>
        <dbReference type="Proteomes" id="UP000473574"/>
    </source>
</evidence>
<dbReference type="Proteomes" id="UP000473574">
    <property type="component" value="Unassembled WGS sequence"/>
</dbReference>
<evidence type="ECO:0000256" key="1">
    <source>
        <dbReference type="SAM" id="SignalP"/>
    </source>
</evidence>
<name>A0A6M0RZC8_9CYAN</name>
<feature type="signal peptide" evidence="1">
    <location>
        <begin position="1"/>
        <end position="36"/>
    </location>
</feature>
<dbReference type="EMBL" id="QZCE01000001">
    <property type="protein sequence ID" value="NEZ61300.1"/>
    <property type="molecule type" value="Genomic_DNA"/>
</dbReference>
<evidence type="ECO:0008006" key="4">
    <source>
        <dbReference type="Google" id="ProtNLM"/>
    </source>
</evidence>
<feature type="chain" id="PRO_5026930338" description="SPOR domain-containing protein" evidence="1">
    <location>
        <begin position="37"/>
        <end position="138"/>
    </location>
</feature>
<gene>
    <name evidence="2" type="ORF">D0962_00680</name>
</gene>
<accession>A0A6M0RZC8</accession>
<comment type="caution">
    <text evidence="2">The sequence shown here is derived from an EMBL/GenBank/DDBJ whole genome shotgun (WGS) entry which is preliminary data.</text>
</comment>
<reference evidence="2 3" key="1">
    <citation type="journal article" date="2020" name="Microb. Ecol.">
        <title>Ecogenomics of the Marine Benthic Filamentous Cyanobacterium Adonisia.</title>
        <authorList>
            <person name="Walter J.M."/>
            <person name="Coutinho F.H."/>
            <person name="Leomil L."/>
            <person name="Hargreaves P.I."/>
            <person name="Campeao M.E."/>
            <person name="Vieira V.V."/>
            <person name="Silva B.S."/>
            <person name="Fistarol G.O."/>
            <person name="Salomon P.S."/>
            <person name="Sawabe T."/>
            <person name="Mino S."/>
            <person name="Hosokawa M."/>
            <person name="Miyashita H."/>
            <person name="Maruyama F."/>
            <person name="van Verk M.C."/>
            <person name="Dutilh B.E."/>
            <person name="Thompson C.C."/>
            <person name="Thompson F.L."/>
        </authorList>
    </citation>
    <scope>NUCLEOTIDE SEQUENCE [LARGE SCALE GENOMIC DNA]</scope>
    <source>
        <strain evidence="2 3">CCMR0082</strain>
    </source>
</reference>